<dbReference type="EMBL" id="JADFTS010000008">
    <property type="protein sequence ID" value="KAF9592649.1"/>
    <property type="molecule type" value="Genomic_DNA"/>
</dbReference>
<dbReference type="Proteomes" id="UP000631114">
    <property type="component" value="Unassembled WGS sequence"/>
</dbReference>
<protein>
    <submittedName>
        <fullName evidence="1">Uncharacterized protein</fullName>
    </submittedName>
</protein>
<dbReference type="AlphaFoldDB" id="A0A835H498"/>
<accession>A0A835H498</accession>
<dbReference type="InterPro" id="IPR032675">
    <property type="entry name" value="LRR_dom_sf"/>
</dbReference>
<evidence type="ECO:0000313" key="2">
    <source>
        <dbReference type="Proteomes" id="UP000631114"/>
    </source>
</evidence>
<name>A0A835H498_9MAGN</name>
<proteinExistence type="predicted"/>
<reference evidence="1 2" key="1">
    <citation type="submission" date="2020-10" db="EMBL/GenBank/DDBJ databases">
        <title>The Coptis chinensis genome and diversification of protoberbering-type alkaloids.</title>
        <authorList>
            <person name="Wang B."/>
            <person name="Shu S."/>
            <person name="Song C."/>
            <person name="Liu Y."/>
        </authorList>
    </citation>
    <scope>NUCLEOTIDE SEQUENCE [LARGE SCALE GENOMIC DNA]</scope>
    <source>
        <strain evidence="1">HL-2020</strain>
        <tissue evidence="1">Leaf</tissue>
    </source>
</reference>
<organism evidence="1 2">
    <name type="scientific">Coptis chinensis</name>
    <dbReference type="NCBI Taxonomy" id="261450"/>
    <lineage>
        <taxon>Eukaryota</taxon>
        <taxon>Viridiplantae</taxon>
        <taxon>Streptophyta</taxon>
        <taxon>Embryophyta</taxon>
        <taxon>Tracheophyta</taxon>
        <taxon>Spermatophyta</taxon>
        <taxon>Magnoliopsida</taxon>
        <taxon>Ranunculales</taxon>
        <taxon>Ranunculaceae</taxon>
        <taxon>Coptidoideae</taxon>
        <taxon>Coptis</taxon>
    </lineage>
</organism>
<keyword evidence="2" id="KW-1185">Reference proteome</keyword>
<dbReference type="SUPFAM" id="SSF52058">
    <property type="entry name" value="L domain-like"/>
    <property type="match status" value="1"/>
</dbReference>
<dbReference type="OrthoDB" id="1909482at2759"/>
<sequence>MWLIKQSVSRSQTRRCSLPRLRHIQGSSLEGTIPAGISALTILSDLRISDSKGTEFDFPQLSTMKSMKTLILRNCMIHGNIPEYIGELKKLKNL</sequence>
<evidence type="ECO:0000313" key="1">
    <source>
        <dbReference type="EMBL" id="KAF9592649.1"/>
    </source>
</evidence>
<gene>
    <name evidence="1" type="ORF">IFM89_016306</name>
</gene>
<dbReference type="Gene3D" id="3.80.10.10">
    <property type="entry name" value="Ribonuclease Inhibitor"/>
    <property type="match status" value="1"/>
</dbReference>
<comment type="caution">
    <text evidence="1">The sequence shown here is derived from an EMBL/GenBank/DDBJ whole genome shotgun (WGS) entry which is preliminary data.</text>
</comment>